<keyword evidence="6" id="KW-1185">Reference proteome</keyword>
<keyword evidence="1" id="KW-0805">Transcription regulation</keyword>
<dbReference type="PROSITE" id="PS51118">
    <property type="entry name" value="HTH_HXLR"/>
    <property type="match status" value="1"/>
</dbReference>
<proteinExistence type="predicted"/>
<dbReference type="PANTHER" id="PTHR33204:SF18">
    <property type="entry name" value="TRANSCRIPTIONAL REGULATORY PROTEIN"/>
    <property type="match status" value="1"/>
</dbReference>
<gene>
    <name evidence="5" type="ORF">GCM10009819_21560</name>
</gene>
<dbReference type="InterPro" id="IPR002577">
    <property type="entry name" value="HTH_HxlR"/>
</dbReference>
<dbReference type="Pfam" id="PF01638">
    <property type="entry name" value="HxlR"/>
    <property type="match status" value="1"/>
</dbReference>
<feature type="domain" description="HTH hxlR-type" evidence="4">
    <location>
        <begin position="12"/>
        <end position="111"/>
    </location>
</feature>
<dbReference type="Gene3D" id="1.10.10.10">
    <property type="entry name" value="Winged helix-like DNA-binding domain superfamily/Winged helix DNA-binding domain"/>
    <property type="match status" value="1"/>
</dbReference>
<dbReference type="EMBL" id="BAAAPW010000002">
    <property type="protein sequence ID" value="GAA2036620.1"/>
    <property type="molecule type" value="Genomic_DNA"/>
</dbReference>
<evidence type="ECO:0000259" key="4">
    <source>
        <dbReference type="PROSITE" id="PS51118"/>
    </source>
</evidence>
<dbReference type="InterPro" id="IPR036388">
    <property type="entry name" value="WH-like_DNA-bd_sf"/>
</dbReference>
<evidence type="ECO:0000256" key="2">
    <source>
        <dbReference type="ARBA" id="ARBA00023125"/>
    </source>
</evidence>
<evidence type="ECO:0000313" key="6">
    <source>
        <dbReference type="Proteomes" id="UP001501196"/>
    </source>
</evidence>
<dbReference type="InterPro" id="IPR036390">
    <property type="entry name" value="WH_DNA-bd_sf"/>
</dbReference>
<keyword evidence="2" id="KW-0238">DNA-binding</keyword>
<name>A0ABN2UGK1_9MICO</name>
<evidence type="ECO:0000256" key="3">
    <source>
        <dbReference type="ARBA" id="ARBA00023163"/>
    </source>
</evidence>
<comment type="caution">
    <text evidence="5">The sequence shown here is derived from an EMBL/GenBank/DDBJ whole genome shotgun (WGS) entry which is preliminary data.</text>
</comment>
<accession>A0ABN2UGK1</accession>
<evidence type="ECO:0000256" key="1">
    <source>
        <dbReference type="ARBA" id="ARBA00023015"/>
    </source>
</evidence>
<keyword evidence="3" id="KW-0804">Transcription</keyword>
<reference evidence="5 6" key="1">
    <citation type="journal article" date="2019" name="Int. J. Syst. Evol. Microbiol.">
        <title>The Global Catalogue of Microorganisms (GCM) 10K type strain sequencing project: providing services to taxonomists for standard genome sequencing and annotation.</title>
        <authorList>
            <consortium name="The Broad Institute Genomics Platform"/>
            <consortium name="The Broad Institute Genome Sequencing Center for Infectious Disease"/>
            <person name="Wu L."/>
            <person name="Ma J."/>
        </authorList>
    </citation>
    <scope>NUCLEOTIDE SEQUENCE [LARGE SCALE GENOMIC DNA]</scope>
    <source>
        <strain evidence="5 6">JCM 15672</strain>
    </source>
</reference>
<evidence type="ECO:0000313" key="5">
    <source>
        <dbReference type="EMBL" id="GAA2036620.1"/>
    </source>
</evidence>
<dbReference type="PANTHER" id="PTHR33204">
    <property type="entry name" value="TRANSCRIPTIONAL REGULATOR, MARR FAMILY"/>
    <property type="match status" value="1"/>
</dbReference>
<dbReference type="SUPFAM" id="SSF46785">
    <property type="entry name" value="Winged helix' DNA-binding domain"/>
    <property type="match status" value="1"/>
</dbReference>
<sequence length="224" mass="23193">MLGSVRTYGQYCAMARGLDLVGDRWTLLIVRELISLGPSRYADLQRGLPGIATNLLANRLRELEHAGLVARTELPRPANATVFALTERGAALEGIVREFVKWGAPLMATHAPDDTFRPHWLLVPLRGLCHDATPGAPAQVVRVGTAADGCDIAADAGTVSVAPSSPSTTPDATVDGDPDALVALFTGRLPIAAADAAGMITGDVEAVRRVVGGTPASLGAQGSA</sequence>
<protein>
    <submittedName>
        <fullName evidence="5">Winged helix-turn-helix transcriptional regulator</fullName>
    </submittedName>
</protein>
<organism evidence="5 6">
    <name type="scientific">Agromyces tropicus</name>
    <dbReference type="NCBI Taxonomy" id="555371"/>
    <lineage>
        <taxon>Bacteria</taxon>
        <taxon>Bacillati</taxon>
        <taxon>Actinomycetota</taxon>
        <taxon>Actinomycetes</taxon>
        <taxon>Micrococcales</taxon>
        <taxon>Microbacteriaceae</taxon>
        <taxon>Agromyces</taxon>
    </lineage>
</organism>
<dbReference type="Proteomes" id="UP001501196">
    <property type="component" value="Unassembled WGS sequence"/>
</dbReference>